<evidence type="ECO:0000313" key="2">
    <source>
        <dbReference type="EMBL" id="HIS75056.1"/>
    </source>
</evidence>
<dbReference type="EMBL" id="DVJQ01000073">
    <property type="protein sequence ID" value="HIS75056.1"/>
    <property type="molecule type" value="Genomic_DNA"/>
</dbReference>
<feature type="signal peptide" evidence="1">
    <location>
        <begin position="1"/>
        <end position="19"/>
    </location>
</feature>
<dbReference type="AlphaFoldDB" id="A0A9D1FJN8"/>
<accession>A0A9D1FJN8</accession>
<protein>
    <recommendedName>
        <fullName evidence="4">Lipocalin-like domain-containing protein</fullName>
    </recommendedName>
</protein>
<reference evidence="2" key="2">
    <citation type="journal article" date="2021" name="PeerJ">
        <title>Extensive microbial diversity within the chicken gut microbiome revealed by metagenomics and culture.</title>
        <authorList>
            <person name="Gilroy R."/>
            <person name="Ravi A."/>
            <person name="Getino M."/>
            <person name="Pursley I."/>
            <person name="Horton D.L."/>
            <person name="Alikhan N.F."/>
            <person name="Baker D."/>
            <person name="Gharbi K."/>
            <person name="Hall N."/>
            <person name="Watson M."/>
            <person name="Adriaenssens E.M."/>
            <person name="Foster-Nyarko E."/>
            <person name="Jarju S."/>
            <person name="Secka A."/>
            <person name="Antonio M."/>
            <person name="Oren A."/>
            <person name="Chaudhuri R.R."/>
            <person name="La Ragione R."/>
            <person name="Hildebrand F."/>
            <person name="Pallen M.J."/>
        </authorList>
    </citation>
    <scope>NUCLEOTIDE SEQUENCE</scope>
    <source>
        <strain evidence="2">CHK152-2871</strain>
    </source>
</reference>
<evidence type="ECO:0008006" key="4">
    <source>
        <dbReference type="Google" id="ProtNLM"/>
    </source>
</evidence>
<gene>
    <name evidence="2" type="ORF">IAA86_08575</name>
</gene>
<organism evidence="2 3">
    <name type="scientific">Candidatus Galligastranaerophilus intestinavium</name>
    <dbReference type="NCBI Taxonomy" id="2840836"/>
    <lineage>
        <taxon>Bacteria</taxon>
        <taxon>Candidatus Galligastranaerophilus</taxon>
    </lineage>
</organism>
<name>A0A9D1FJN8_9BACT</name>
<reference evidence="2" key="1">
    <citation type="submission" date="2020-10" db="EMBL/GenBank/DDBJ databases">
        <authorList>
            <person name="Gilroy R."/>
        </authorList>
    </citation>
    <scope>NUCLEOTIDE SEQUENCE</scope>
    <source>
        <strain evidence="2">CHK152-2871</strain>
    </source>
</reference>
<evidence type="ECO:0000313" key="3">
    <source>
        <dbReference type="Proteomes" id="UP000886865"/>
    </source>
</evidence>
<sequence>MRKIFIALVLLFTLNCAQAEVLRATVSKDEIPKGFFGTWHVTSKLSETNNPELFNTISVDIWTLGGYGNTLILENVHTGASSSIQVESQKNLDGKTLKFQRVKSNTRGNMKIVQKESPEFRLDGNIFTGYDTYIIERYVNNKLIQKDVVKYKVVGQKISGDLG</sequence>
<proteinExistence type="predicted"/>
<feature type="chain" id="PRO_5039137397" description="Lipocalin-like domain-containing protein" evidence="1">
    <location>
        <begin position="20"/>
        <end position="163"/>
    </location>
</feature>
<evidence type="ECO:0000256" key="1">
    <source>
        <dbReference type="SAM" id="SignalP"/>
    </source>
</evidence>
<keyword evidence="1" id="KW-0732">Signal</keyword>
<comment type="caution">
    <text evidence="2">The sequence shown here is derived from an EMBL/GenBank/DDBJ whole genome shotgun (WGS) entry which is preliminary data.</text>
</comment>
<dbReference type="Proteomes" id="UP000886865">
    <property type="component" value="Unassembled WGS sequence"/>
</dbReference>